<sequence length="666" mass="71652">MNPDAKRPSSGEEVAPKPAQALDFRAVSEPRWSPGGTRLGWLEEVEGTTRFFFLNLAADLLIGAPQSLGARVRRTPPTYGGTWAWRDDASVVVVASDARVVLLDLETGAENSLESLLIDDAPSGLASRYLAPSVSNDGEWLAVTRERSDAMEIVVLSIGAALNARNNHEHSAEPLAISSADFAWDPTWSPDGALLAWHEWSNPDMPWDSSRIVVADFHGGVVSNQRVVAGGPDTQVGQPRFSPDGTRLAWLTDSEGWLRVCVGDIDGSNAALLNEELFEAGEAPWGAGQRSYAWSPDSKRIAWCRNEGGFGRLVCAEVGADISREPEVVEPEVMDIAKAWHHGVSWGPQGIAAVRSGARTPPRVVLYPAVLYPHSAEASSRGIEFSERIEIADGDPIGFDKATFVQGCLVEPKVLSWMSGALEITALLYLPPGVENAPLIFDLHGGPTGAATARWSPSVAALLSHGWAVIRPNPRGSFGSGRAHLRALDGGWGASDLDDVIAGIEAVSGARNVDSMNLNPPRVAVTGGSAGGMLALLVALLRPDLVKACISVYGVTDLFSLAETDYRFEKHYAQRLVGELPEARDLYVERSPITHAHRLSVPTLMLHGDADEVVPVTQMRQFVSAARAGGAVIESHEYAGEGHGWSRPETIRDDFDRSVAFLEMWL</sequence>
<dbReference type="SUPFAM" id="SSF82171">
    <property type="entry name" value="DPP6 N-terminal domain-like"/>
    <property type="match status" value="1"/>
</dbReference>
<proteinExistence type="predicted"/>
<gene>
    <name evidence="2" type="ORF">UFOPK2925_01548</name>
</gene>
<organism evidence="2">
    <name type="scientific">freshwater metagenome</name>
    <dbReference type="NCBI Taxonomy" id="449393"/>
    <lineage>
        <taxon>unclassified sequences</taxon>
        <taxon>metagenomes</taxon>
        <taxon>ecological metagenomes</taxon>
    </lineage>
</organism>
<dbReference type="SUPFAM" id="SSF53474">
    <property type="entry name" value="alpha/beta-Hydrolases"/>
    <property type="match status" value="1"/>
</dbReference>
<dbReference type="InterPro" id="IPR011042">
    <property type="entry name" value="6-blade_b-propeller_TolB-like"/>
</dbReference>
<feature type="domain" description="Peptidase S9 prolyl oligopeptidase catalytic" evidence="1">
    <location>
        <begin position="460"/>
        <end position="666"/>
    </location>
</feature>
<reference evidence="2" key="1">
    <citation type="submission" date="2020-05" db="EMBL/GenBank/DDBJ databases">
        <authorList>
            <person name="Chiriac C."/>
            <person name="Salcher M."/>
            <person name="Ghai R."/>
            <person name="Kavagutti S V."/>
        </authorList>
    </citation>
    <scope>NUCLEOTIDE SEQUENCE</scope>
</reference>
<dbReference type="Gene3D" id="3.40.50.1820">
    <property type="entry name" value="alpha/beta hydrolase"/>
    <property type="match status" value="1"/>
</dbReference>
<dbReference type="AlphaFoldDB" id="A0A6J6X6I9"/>
<dbReference type="Pfam" id="PF07676">
    <property type="entry name" value="PD40"/>
    <property type="match status" value="2"/>
</dbReference>
<dbReference type="GO" id="GO:0006508">
    <property type="term" value="P:proteolysis"/>
    <property type="evidence" value="ECO:0007669"/>
    <property type="project" value="InterPro"/>
</dbReference>
<dbReference type="Pfam" id="PF00326">
    <property type="entry name" value="Peptidase_S9"/>
    <property type="match status" value="1"/>
</dbReference>
<protein>
    <submittedName>
        <fullName evidence="2">Unannotated protein</fullName>
    </submittedName>
</protein>
<dbReference type="EMBL" id="CAEZZU010000293">
    <property type="protein sequence ID" value="CAB4792029.1"/>
    <property type="molecule type" value="Genomic_DNA"/>
</dbReference>
<dbReference type="PANTHER" id="PTHR43056:SF5">
    <property type="entry name" value="PEPTIDASE S9 PROLYL OLIGOPEPTIDASE CATALYTIC DOMAIN-CONTAINING PROTEIN"/>
    <property type="match status" value="1"/>
</dbReference>
<dbReference type="GO" id="GO:0008236">
    <property type="term" value="F:serine-type peptidase activity"/>
    <property type="evidence" value="ECO:0007669"/>
    <property type="project" value="InterPro"/>
</dbReference>
<evidence type="ECO:0000259" key="1">
    <source>
        <dbReference type="Pfam" id="PF00326"/>
    </source>
</evidence>
<dbReference type="PANTHER" id="PTHR43056">
    <property type="entry name" value="PEPTIDASE S9 PROLYL OLIGOPEPTIDASE"/>
    <property type="match status" value="1"/>
</dbReference>
<dbReference type="Gene3D" id="2.120.10.30">
    <property type="entry name" value="TolB, C-terminal domain"/>
    <property type="match status" value="2"/>
</dbReference>
<dbReference type="InterPro" id="IPR029058">
    <property type="entry name" value="AB_hydrolase_fold"/>
</dbReference>
<name>A0A6J6X6I9_9ZZZZ</name>
<evidence type="ECO:0000313" key="2">
    <source>
        <dbReference type="EMBL" id="CAB4792029.1"/>
    </source>
</evidence>
<accession>A0A6J6X6I9</accession>
<dbReference type="InterPro" id="IPR011659">
    <property type="entry name" value="WD40"/>
</dbReference>
<dbReference type="InterPro" id="IPR050585">
    <property type="entry name" value="Xaa-Pro_dipeptidyl-ppase/CocE"/>
</dbReference>
<dbReference type="InterPro" id="IPR001375">
    <property type="entry name" value="Peptidase_S9_cat"/>
</dbReference>